<dbReference type="Pfam" id="PF24476">
    <property type="entry name" value="DUF7580"/>
    <property type="match status" value="1"/>
</dbReference>
<dbReference type="PANTHER" id="PTHR37542:SF1">
    <property type="entry name" value="PRION-INHIBITION AND PROPAGATION HELO DOMAIN-CONTAINING PROTEIN"/>
    <property type="match status" value="1"/>
</dbReference>
<dbReference type="InterPro" id="IPR056002">
    <property type="entry name" value="DUF7580"/>
</dbReference>
<dbReference type="PROSITE" id="PS50011">
    <property type="entry name" value="PROTEIN_KINASE_DOM"/>
    <property type="match status" value="1"/>
</dbReference>
<keyword evidence="1" id="KW-0732">Signal</keyword>
<proteinExistence type="predicted"/>
<feature type="chain" id="PRO_5002747275" evidence="1">
    <location>
        <begin position="26"/>
        <end position="637"/>
    </location>
</feature>
<dbReference type="GO" id="GO:0005524">
    <property type="term" value="F:ATP binding"/>
    <property type="evidence" value="ECO:0007669"/>
    <property type="project" value="InterPro"/>
</dbReference>
<dbReference type="Proteomes" id="UP000001194">
    <property type="component" value="Unassembled WGS sequence"/>
</dbReference>
<sequence>MEVAGFVIGAVSMASLLSTCMQGYAALLSAQNLGKDASKLLCQLEIEEARLMMWGRSVGLLSPSNSDGKTSGCTIALENAQTVMQILVQISSITNDAKELKKRYGLDVELSGTNDNVGSRSYIQGLRSLREQYSREQERQSSLTSTVQSRSSLFQKIPWVSVDKETFSDLVTRLRGYNDTLLGMLESASRLQFQNDFRALCLEASAMKDMLKLQVIQGAAGNQYKEIALPAGHKILRLKLEMEYTQRFEARSNGSSSQGGTIRDSLQLPNHKVHVLEIGAPRSLGMYRNQQVMVEWRSFGDSVTSVNDELLQRLQNLTRLLHHTTPKPDEFRVLSSHGFLTEEQPARFAFIFQPPSLSNCTLITKFPDSLNDLLSDDNPRRYRPSQTSRFLLARRLATSLLHLHSTDWLHKGIRSHNILLFGPGDRSSSLSISKLIEEPFIVGFGFARLSSAYDATEPVDNDPIYAQYRHPDVQGEERESFSKKYDVYSLGLILIEIAYWKPLRKLVSENRNASENLKRLKRDVLESGDLAHWMGDVYKRTVEVCLSSCSKSAKMLWSRFVSLLRFRVVPHSASTFFNTFNSVSTSCTTPRPFFSVSQILACFSRSIFTALSFPHMAAQCNGVPPKNSSLHSKNFSA</sequence>
<dbReference type="GO" id="GO:0004672">
    <property type="term" value="F:protein kinase activity"/>
    <property type="evidence" value="ECO:0007669"/>
    <property type="project" value="InterPro"/>
</dbReference>
<protein>
    <submittedName>
        <fullName evidence="3">Predicted protein</fullName>
    </submittedName>
</protein>
<dbReference type="KEGG" id="lbc:LACBIDRAFT_331007"/>
<dbReference type="OrthoDB" id="1911848at2759"/>
<dbReference type="InterPro" id="IPR011009">
    <property type="entry name" value="Kinase-like_dom_sf"/>
</dbReference>
<dbReference type="AlphaFoldDB" id="B0DMY6"/>
<feature type="signal peptide" evidence="1">
    <location>
        <begin position="1"/>
        <end position="25"/>
    </location>
</feature>
<feature type="domain" description="Protein kinase" evidence="2">
    <location>
        <begin position="248"/>
        <end position="561"/>
    </location>
</feature>
<dbReference type="Gene3D" id="1.20.120.1020">
    <property type="entry name" value="Prion-inhibition and propagation, HeLo domain"/>
    <property type="match status" value="1"/>
</dbReference>
<evidence type="ECO:0000256" key="1">
    <source>
        <dbReference type="SAM" id="SignalP"/>
    </source>
</evidence>
<gene>
    <name evidence="3" type="ORF">LACBIDRAFT_331007</name>
</gene>
<dbReference type="InterPro" id="IPR000719">
    <property type="entry name" value="Prot_kinase_dom"/>
</dbReference>
<dbReference type="PANTHER" id="PTHR37542">
    <property type="entry name" value="HELO DOMAIN-CONTAINING PROTEIN-RELATED"/>
    <property type="match status" value="1"/>
</dbReference>
<organism evidence="4">
    <name type="scientific">Laccaria bicolor (strain S238N-H82 / ATCC MYA-4686)</name>
    <name type="common">Bicoloured deceiver</name>
    <name type="synonym">Laccaria laccata var. bicolor</name>
    <dbReference type="NCBI Taxonomy" id="486041"/>
    <lineage>
        <taxon>Eukaryota</taxon>
        <taxon>Fungi</taxon>
        <taxon>Dikarya</taxon>
        <taxon>Basidiomycota</taxon>
        <taxon>Agaricomycotina</taxon>
        <taxon>Agaricomycetes</taxon>
        <taxon>Agaricomycetidae</taxon>
        <taxon>Agaricales</taxon>
        <taxon>Agaricineae</taxon>
        <taxon>Hydnangiaceae</taxon>
        <taxon>Laccaria</taxon>
    </lineage>
</organism>
<reference evidence="3 4" key="1">
    <citation type="journal article" date="2008" name="Nature">
        <title>The genome of Laccaria bicolor provides insights into mycorrhizal symbiosis.</title>
        <authorList>
            <person name="Martin F."/>
            <person name="Aerts A."/>
            <person name="Ahren D."/>
            <person name="Brun A."/>
            <person name="Danchin E.G.J."/>
            <person name="Duchaussoy F."/>
            <person name="Gibon J."/>
            <person name="Kohler A."/>
            <person name="Lindquist E."/>
            <person name="Pereda V."/>
            <person name="Salamov A."/>
            <person name="Shapiro H.J."/>
            <person name="Wuyts J."/>
            <person name="Blaudez D."/>
            <person name="Buee M."/>
            <person name="Brokstein P."/>
            <person name="Canbaeck B."/>
            <person name="Cohen D."/>
            <person name="Courty P.E."/>
            <person name="Coutinho P.M."/>
            <person name="Delaruelle C."/>
            <person name="Detter J.C."/>
            <person name="Deveau A."/>
            <person name="DiFazio S."/>
            <person name="Duplessis S."/>
            <person name="Fraissinet-Tachet L."/>
            <person name="Lucic E."/>
            <person name="Frey-Klett P."/>
            <person name="Fourrey C."/>
            <person name="Feussner I."/>
            <person name="Gay G."/>
            <person name="Grimwood J."/>
            <person name="Hoegger P.J."/>
            <person name="Jain P."/>
            <person name="Kilaru S."/>
            <person name="Labbe J."/>
            <person name="Lin Y.C."/>
            <person name="Legue V."/>
            <person name="Le Tacon F."/>
            <person name="Marmeisse R."/>
            <person name="Melayah D."/>
            <person name="Montanini B."/>
            <person name="Muratet M."/>
            <person name="Nehls U."/>
            <person name="Niculita-Hirzel H."/>
            <person name="Oudot-Le Secq M.P."/>
            <person name="Peter M."/>
            <person name="Quesneville H."/>
            <person name="Rajashekar B."/>
            <person name="Reich M."/>
            <person name="Rouhier N."/>
            <person name="Schmutz J."/>
            <person name="Yin T."/>
            <person name="Chalot M."/>
            <person name="Henrissat B."/>
            <person name="Kuees U."/>
            <person name="Lucas S."/>
            <person name="Van de Peer Y."/>
            <person name="Podila G.K."/>
            <person name="Polle A."/>
            <person name="Pukkila P.J."/>
            <person name="Richardson P.M."/>
            <person name="Rouze P."/>
            <person name="Sanders I.R."/>
            <person name="Stajich J.E."/>
            <person name="Tunlid A."/>
            <person name="Tuskan G."/>
            <person name="Grigoriev I.V."/>
        </authorList>
    </citation>
    <scope>NUCLEOTIDE SEQUENCE [LARGE SCALE GENOMIC DNA]</scope>
    <source>
        <strain evidence="4">S238N-H82 / ATCC MYA-4686</strain>
    </source>
</reference>
<name>B0DMY6_LACBS</name>
<evidence type="ECO:0000313" key="4">
    <source>
        <dbReference type="Proteomes" id="UP000001194"/>
    </source>
</evidence>
<keyword evidence="4" id="KW-1185">Reference proteome</keyword>
<dbReference type="InParanoid" id="B0DMY6"/>
<dbReference type="SUPFAM" id="SSF56112">
    <property type="entry name" value="Protein kinase-like (PK-like)"/>
    <property type="match status" value="1"/>
</dbReference>
<dbReference type="RefSeq" id="XP_001885385.1">
    <property type="nucleotide sequence ID" value="XM_001885350.1"/>
</dbReference>
<dbReference type="HOGENOM" id="CLU_017444_4_1_1"/>
<evidence type="ECO:0000313" key="3">
    <source>
        <dbReference type="EMBL" id="EDR04130.1"/>
    </source>
</evidence>
<accession>B0DMY6</accession>
<dbReference type="InterPro" id="IPR038305">
    <property type="entry name" value="HeLo_sf"/>
</dbReference>
<evidence type="ECO:0000259" key="2">
    <source>
        <dbReference type="PROSITE" id="PS50011"/>
    </source>
</evidence>
<dbReference type="InterPro" id="IPR029498">
    <property type="entry name" value="HeLo_dom"/>
</dbReference>
<dbReference type="Pfam" id="PF14479">
    <property type="entry name" value="HeLo"/>
    <property type="match status" value="1"/>
</dbReference>
<dbReference type="Gene3D" id="1.10.510.10">
    <property type="entry name" value="Transferase(Phosphotransferase) domain 1"/>
    <property type="match status" value="1"/>
</dbReference>
<dbReference type="EMBL" id="DS547120">
    <property type="protein sequence ID" value="EDR04130.1"/>
    <property type="molecule type" value="Genomic_DNA"/>
</dbReference>
<dbReference type="GeneID" id="6080963"/>